<organism evidence="2 3">
    <name type="scientific">Agrobacterium genomosp. 13 str. CFBP 6927</name>
    <dbReference type="NCBI Taxonomy" id="1183428"/>
    <lineage>
        <taxon>Bacteria</taxon>
        <taxon>Pseudomonadati</taxon>
        <taxon>Pseudomonadota</taxon>
        <taxon>Alphaproteobacteria</taxon>
        <taxon>Hyphomicrobiales</taxon>
        <taxon>Rhizobiaceae</taxon>
        <taxon>Rhizobium/Agrobacterium group</taxon>
        <taxon>Agrobacterium</taxon>
        <taxon>Agrobacterium tumefaciens complex</taxon>
    </lineage>
</organism>
<evidence type="ECO:0000256" key="1">
    <source>
        <dbReference type="SAM" id="MobiDB-lite"/>
    </source>
</evidence>
<name>A0ABP2BFG1_9HYPH</name>
<gene>
    <name evidence="2" type="ORF">AGR13a_Cc210019</name>
</gene>
<feature type="region of interest" description="Disordered" evidence="1">
    <location>
        <begin position="1"/>
        <end position="152"/>
    </location>
</feature>
<proteinExistence type="predicted"/>
<evidence type="ECO:0000313" key="3">
    <source>
        <dbReference type="Proteomes" id="UP000191812"/>
    </source>
</evidence>
<reference evidence="2 3" key="1">
    <citation type="submission" date="2016-01" db="EMBL/GenBank/DDBJ databases">
        <authorList>
            <person name="Regsiter A."/>
            <person name="william w."/>
        </authorList>
    </citation>
    <scope>NUCLEOTIDE SEQUENCE [LARGE SCALE GENOMIC DNA]</scope>
    <source>
        <strain evidence="2 3">CFBP 6927</strain>
    </source>
</reference>
<accession>A0ABP2BFG1</accession>
<comment type="caution">
    <text evidence="2">The sequence shown here is derived from an EMBL/GenBank/DDBJ whole genome shotgun (WGS) entry which is preliminary data.</text>
</comment>
<protein>
    <submittedName>
        <fullName evidence="2">Uncharacterized protein</fullName>
    </submittedName>
</protein>
<keyword evidence="3" id="KW-1185">Reference proteome</keyword>
<dbReference type="EMBL" id="FBWH01000014">
    <property type="protein sequence ID" value="CUX19647.1"/>
    <property type="molecule type" value="Genomic_DNA"/>
</dbReference>
<dbReference type="Proteomes" id="UP000191812">
    <property type="component" value="Unassembled WGS sequence"/>
</dbReference>
<feature type="compositionally biased region" description="Gly residues" evidence="1">
    <location>
        <begin position="1"/>
        <end position="11"/>
    </location>
</feature>
<evidence type="ECO:0000313" key="2">
    <source>
        <dbReference type="EMBL" id="CUX19647.1"/>
    </source>
</evidence>
<sequence length="152" mass="16346">MFLLPGEGGPKGRMRGLALRISPPSPPHPAAADFSPAGRRNKRQPLAPKCAPAPRPRRELGSPPPIASIPQKHLAAPAMHASASTNNAASFGTRAKQSLERQPPDGSLCPAEAHGRQHARQDHFSHSRRGRRAGRLGSRMADRAERRARHPA</sequence>
<feature type="compositionally biased region" description="Basic and acidic residues" evidence="1">
    <location>
        <begin position="113"/>
        <end position="125"/>
    </location>
</feature>